<evidence type="ECO:0000256" key="3">
    <source>
        <dbReference type="PROSITE-ProRule" id="PRU00221"/>
    </source>
</evidence>
<dbReference type="InterPro" id="IPR001810">
    <property type="entry name" value="F-box_dom"/>
</dbReference>
<dbReference type="OMA" id="AMVPWED"/>
<dbReference type="PRINTS" id="PR00320">
    <property type="entry name" value="GPROTEINBRPT"/>
</dbReference>
<organism evidence="6 7">
    <name type="scientific">Neolecta irregularis (strain DAH-3)</name>
    <dbReference type="NCBI Taxonomy" id="1198029"/>
    <lineage>
        <taxon>Eukaryota</taxon>
        <taxon>Fungi</taxon>
        <taxon>Dikarya</taxon>
        <taxon>Ascomycota</taxon>
        <taxon>Taphrinomycotina</taxon>
        <taxon>Neolectales</taxon>
        <taxon>Neolectaceae</taxon>
        <taxon>Neolecta</taxon>
    </lineage>
</organism>
<keyword evidence="1 3" id="KW-0853">WD repeat</keyword>
<dbReference type="SUPFAM" id="SSF50978">
    <property type="entry name" value="WD40 repeat-like"/>
    <property type="match status" value="1"/>
</dbReference>
<dbReference type="InterPro" id="IPR020472">
    <property type="entry name" value="WD40_PAC1"/>
</dbReference>
<feature type="region of interest" description="Disordered" evidence="4">
    <location>
        <begin position="1"/>
        <end position="57"/>
    </location>
</feature>
<dbReference type="Gene3D" id="2.130.10.10">
    <property type="entry name" value="YVTN repeat-like/Quinoprotein amine dehydrogenase"/>
    <property type="match status" value="1"/>
</dbReference>
<evidence type="ECO:0000256" key="1">
    <source>
        <dbReference type="ARBA" id="ARBA00022574"/>
    </source>
</evidence>
<feature type="repeat" description="WD" evidence="3">
    <location>
        <begin position="362"/>
        <end position="401"/>
    </location>
</feature>
<proteinExistence type="predicted"/>
<evidence type="ECO:0000256" key="2">
    <source>
        <dbReference type="ARBA" id="ARBA00022737"/>
    </source>
</evidence>
<feature type="compositionally biased region" description="Low complexity" evidence="4">
    <location>
        <begin position="44"/>
        <end position="57"/>
    </location>
</feature>
<dbReference type="GO" id="GO:0042393">
    <property type="term" value="F:histone binding"/>
    <property type="evidence" value="ECO:0007669"/>
    <property type="project" value="TreeGrafter"/>
</dbReference>
<dbReference type="PROSITE" id="PS50181">
    <property type="entry name" value="FBOX"/>
    <property type="match status" value="1"/>
</dbReference>
<keyword evidence="2" id="KW-0677">Repeat</keyword>
<dbReference type="Gene3D" id="1.20.1280.50">
    <property type="match status" value="1"/>
</dbReference>
<comment type="caution">
    <text evidence="6">The sequence shown here is derived from an EMBL/GenBank/DDBJ whole genome shotgun (WGS) entry which is preliminary data.</text>
</comment>
<keyword evidence="7" id="KW-1185">Reference proteome</keyword>
<dbReference type="Proteomes" id="UP000186594">
    <property type="component" value="Unassembled WGS sequence"/>
</dbReference>
<dbReference type="Pfam" id="PF12937">
    <property type="entry name" value="F-box-like"/>
    <property type="match status" value="1"/>
</dbReference>
<name>A0A1U7LMU7_NEOID</name>
<evidence type="ECO:0000313" key="7">
    <source>
        <dbReference type="Proteomes" id="UP000186594"/>
    </source>
</evidence>
<dbReference type="InterPro" id="IPR001680">
    <property type="entry name" value="WD40_rpt"/>
</dbReference>
<dbReference type="Pfam" id="PF00400">
    <property type="entry name" value="WD40"/>
    <property type="match status" value="6"/>
</dbReference>
<dbReference type="CDD" id="cd00200">
    <property type="entry name" value="WD40"/>
    <property type="match status" value="1"/>
</dbReference>
<accession>A0A1U7LMU7</accession>
<feature type="domain" description="F-box" evidence="5">
    <location>
        <begin position="196"/>
        <end position="243"/>
    </location>
</feature>
<dbReference type="STRING" id="1198029.A0A1U7LMU7"/>
<reference evidence="6 7" key="1">
    <citation type="submission" date="2016-04" db="EMBL/GenBank/DDBJ databases">
        <title>Evolutionary innovation and constraint leading to complex multicellularity in the Ascomycota.</title>
        <authorList>
            <person name="Cisse O."/>
            <person name="Nguyen A."/>
            <person name="Hewitt D.A."/>
            <person name="Jedd G."/>
            <person name="Stajich J.E."/>
        </authorList>
    </citation>
    <scope>NUCLEOTIDE SEQUENCE [LARGE SCALE GENOMIC DNA]</scope>
    <source>
        <strain evidence="6 7">DAH-3</strain>
    </source>
</reference>
<feature type="repeat" description="WD" evidence="3">
    <location>
        <begin position="560"/>
        <end position="588"/>
    </location>
</feature>
<evidence type="ECO:0000313" key="6">
    <source>
        <dbReference type="EMBL" id="OLL23967.1"/>
    </source>
</evidence>
<dbReference type="GO" id="GO:0048188">
    <property type="term" value="C:Set1C/COMPASS complex"/>
    <property type="evidence" value="ECO:0007669"/>
    <property type="project" value="TreeGrafter"/>
</dbReference>
<dbReference type="PROSITE" id="PS50294">
    <property type="entry name" value="WD_REPEATS_REGION"/>
    <property type="match status" value="4"/>
</dbReference>
<gene>
    <name evidence="6" type="ORF">NEOLI_002733</name>
</gene>
<dbReference type="PANTHER" id="PTHR22847">
    <property type="entry name" value="WD40 REPEAT PROTEIN"/>
    <property type="match status" value="1"/>
</dbReference>
<dbReference type="EMBL" id="LXFE01001054">
    <property type="protein sequence ID" value="OLL23967.1"/>
    <property type="molecule type" value="Genomic_DNA"/>
</dbReference>
<dbReference type="AlphaFoldDB" id="A0A1U7LMU7"/>
<sequence length="588" mass="64419">MTDRILTPPPNQNAQPVQVVNTNPPSPSSRPSSASVLGHHNHHQQQSASLFSSASAGPGYSVSAKAASVASSLLQARSARNNMNKQRSHPTPPELDVDLTELSDALVGDMPIIPLPHKEKDLPTPAPSPRPVEFQGVLPTWSAVNENEDSYLRQARQHFVKLTSAERQRFLAELLNICDTEQLSFVSAFVAPRLKKDFLKNLPIELGLRILSHVEDPKTLARASQVSKHWYALVNDDLTWKNLCNKHRYRRLSTLFPMPTSPIAPQSILSHASYFSAPPGIAPVPAGHSPFKAKPTSYKSHFRQRYMVDQAWKVGGRTVARHITNDQGVVTSLHLTAKYIIVALDNAKIHLFSADGCFIRTLSGHENGVWAMVHCDETLVSGGCDRDMRVWDLPSGHESLLDSLLILCLKMSNTTTVVSGSRDTTLRVWDIERGICTHVLVGHQASVRCLDIFGDLCVSGSYDTTAKIWSVSTGTCLRTLQGHYSQIYAVAFDGAHIATGSLDTTVRIWEASTGNCLSVLQGHTSLVGQLQLRYPTMVTGGSDGSVRVWNLEKMSCVHRLAAHDNSVTSLQFDDKRIVSGGSDGRVKA</sequence>
<evidence type="ECO:0000259" key="5">
    <source>
        <dbReference type="PROSITE" id="PS50181"/>
    </source>
</evidence>
<dbReference type="PROSITE" id="PS50082">
    <property type="entry name" value="WD_REPEATS_2"/>
    <property type="match status" value="6"/>
</dbReference>
<feature type="repeat" description="WD" evidence="3">
    <location>
        <begin position="417"/>
        <end position="439"/>
    </location>
</feature>
<dbReference type="InterPro" id="IPR015943">
    <property type="entry name" value="WD40/YVTN_repeat-like_dom_sf"/>
</dbReference>
<feature type="repeat" description="WD" evidence="3">
    <location>
        <begin position="480"/>
        <end position="519"/>
    </location>
</feature>
<dbReference type="InterPro" id="IPR019775">
    <property type="entry name" value="WD40_repeat_CS"/>
</dbReference>
<dbReference type="InterPro" id="IPR036322">
    <property type="entry name" value="WD40_repeat_dom_sf"/>
</dbReference>
<feature type="repeat" description="WD" evidence="3">
    <location>
        <begin position="440"/>
        <end position="479"/>
    </location>
</feature>
<dbReference type="PROSITE" id="PS00678">
    <property type="entry name" value="WD_REPEATS_1"/>
    <property type="match status" value="4"/>
</dbReference>
<dbReference type="InterPro" id="IPR036047">
    <property type="entry name" value="F-box-like_dom_sf"/>
</dbReference>
<dbReference type="PANTHER" id="PTHR22847:SF637">
    <property type="entry name" value="WD REPEAT DOMAIN 5B"/>
    <property type="match status" value="1"/>
</dbReference>
<dbReference type="SMART" id="SM00320">
    <property type="entry name" value="WD40"/>
    <property type="match status" value="7"/>
</dbReference>
<feature type="compositionally biased region" description="Low complexity" evidence="4">
    <location>
        <begin position="12"/>
        <end position="36"/>
    </location>
</feature>
<dbReference type="SMART" id="SM00256">
    <property type="entry name" value="FBOX"/>
    <property type="match status" value="1"/>
</dbReference>
<dbReference type="SUPFAM" id="SSF81383">
    <property type="entry name" value="F-box domain"/>
    <property type="match status" value="1"/>
</dbReference>
<protein>
    <submittedName>
        <fullName evidence="6">F-box/WD repeat-containing protein 7</fullName>
    </submittedName>
</protein>
<dbReference type="OrthoDB" id="190105at2759"/>
<feature type="repeat" description="WD" evidence="3">
    <location>
        <begin position="520"/>
        <end position="559"/>
    </location>
</feature>
<evidence type="ECO:0000256" key="4">
    <source>
        <dbReference type="SAM" id="MobiDB-lite"/>
    </source>
</evidence>